<feature type="compositionally biased region" description="Acidic residues" evidence="2">
    <location>
        <begin position="32"/>
        <end position="66"/>
    </location>
</feature>
<feature type="compositionally biased region" description="Polar residues" evidence="2">
    <location>
        <begin position="70"/>
        <end position="83"/>
    </location>
</feature>
<organism evidence="4 5">
    <name type="scientific">Trema orientale</name>
    <name type="common">Charcoal tree</name>
    <name type="synonym">Celtis orientalis</name>
    <dbReference type="NCBI Taxonomy" id="63057"/>
    <lineage>
        <taxon>Eukaryota</taxon>
        <taxon>Viridiplantae</taxon>
        <taxon>Streptophyta</taxon>
        <taxon>Embryophyta</taxon>
        <taxon>Tracheophyta</taxon>
        <taxon>Spermatophyta</taxon>
        <taxon>Magnoliopsida</taxon>
        <taxon>eudicotyledons</taxon>
        <taxon>Gunneridae</taxon>
        <taxon>Pentapetalae</taxon>
        <taxon>rosids</taxon>
        <taxon>fabids</taxon>
        <taxon>Rosales</taxon>
        <taxon>Cannabaceae</taxon>
        <taxon>Trema</taxon>
    </lineage>
</organism>
<gene>
    <name evidence="4" type="ORF">TorRG33x02_067530</name>
</gene>
<feature type="compositionally biased region" description="Basic residues" evidence="2">
    <location>
        <begin position="89"/>
        <end position="110"/>
    </location>
</feature>
<evidence type="ECO:0000313" key="5">
    <source>
        <dbReference type="Proteomes" id="UP000237000"/>
    </source>
</evidence>
<keyword evidence="5" id="KW-1185">Reference proteome</keyword>
<dbReference type="SUPFAM" id="SSF48350">
    <property type="entry name" value="GTPase activation domain, GAP"/>
    <property type="match status" value="1"/>
</dbReference>
<dbReference type="InterPro" id="IPR000198">
    <property type="entry name" value="RhoGAP_dom"/>
</dbReference>
<dbReference type="Gene3D" id="1.10.555.10">
    <property type="entry name" value="Rho GTPase activation protein"/>
    <property type="match status" value="1"/>
</dbReference>
<proteinExistence type="predicted"/>
<protein>
    <submittedName>
        <fullName evidence="4">Rho GTPase-activating protein</fullName>
    </submittedName>
</protein>
<dbReference type="InterPro" id="IPR008936">
    <property type="entry name" value="Rho_GTPase_activation_prot"/>
</dbReference>
<dbReference type="CDD" id="cd00159">
    <property type="entry name" value="RhoGAP"/>
    <property type="match status" value="1"/>
</dbReference>
<dbReference type="Proteomes" id="UP000237000">
    <property type="component" value="Unassembled WGS sequence"/>
</dbReference>
<dbReference type="AlphaFoldDB" id="A0A2P5FIC0"/>
<evidence type="ECO:0000256" key="1">
    <source>
        <dbReference type="ARBA" id="ARBA00022468"/>
    </source>
</evidence>
<sequence length="519" mass="58332">MTRLFRSKSSGLVGLTPFNTAPPTPFFNSNNGEEDEDDDEEEEEEEEEEEVEEGREFEEQGIEDEALCNPISTPFITPGSKSSGNNQGRHCHQNGHHNHNHNHNHHHHHHHHQFAILDILVAALRKSIVTCSVEREDVSSSLDISWPTEVRHVSHVTFDRFNGFLGLPTELEPEVPRRVPSASASVFGVSAQSMQCTYDDRGNSVPTILLMMQKRLYSGGGLQAEGIFRISGENSQEEKVRDALNKGLVPHEIDVYCLADLIKAWFRELPTGVLDSLTPEQIVHCNTEDDCTKLVKLLPPTEASLLDWAINLMVDVVEHERYNKMNARNIAMVFSPNMTQMADPLTALFHAVQVMNLLKTLILKTLREREESPSKSRSLSSCSKFPDKKTDLSFSAPNKGETIKQSSDTCAVEQHKHGTSTLDSVESNIDEKLWCSHSKSDEEDNSKSRSDSNRTPEVCRIRESECRDGYESGDWLSLRKGVRKLCRHPVFQLNKSAKKAATLAIVNTNTRERGGEAWA</sequence>
<dbReference type="FunCoup" id="A0A2P5FIC0">
    <property type="interactions" value="306"/>
</dbReference>
<dbReference type="GO" id="GO:0005096">
    <property type="term" value="F:GTPase activator activity"/>
    <property type="evidence" value="ECO:0007669"/>
    <property type="project" value="UniProtKB-KW"/>
</dbReference>
<dbReference type="PANTHER" id="PTHR23177">
    <property type="entry name" value="MKIAA1688 PROTEIN"/>
    <property type="match status" value="1"/>
</dbReference>
<dbReference type="OrthoDB" id="185175at2759"/>
<dbReference type="GO" id="GO:0007165">
    <property type="term" value="P:signal transduction"/>
    <property type="evidence" value="ECO:0007669"/>
    <property type="project" value="InterPro"/>
</dbReference>
<evidence type="ECO:0000259" key="3">
    <source>
        <dbReference type="PROSITE" id="PS50238"/>
    </source>
</evidence>
<dbReference type="InParanoid" id="A0A2P5FIC0"/>
<reference evidence="5" key="1">
    <citation type="submission" date="2016-06" db="EMBL/GenBank/DDBJ databases">
        <title>Parallel loss of symbiosis genes in relatives of nitrogen-fixing non-legume Parasponia.</title>
        <authorList>
            <person name="Van Velzen R."/>
            <person name="Holmer R."/>
            <person name="Bu F."/>
            <person name="Rutten L."/>
            <person name="Van Zeijl A."/>
            <person name="Liu W."/>
            <person name="Santuari L."/>
            <person name="Cao Q."/>
            <person name="Sharma T."/>
            <person name="Shen D."/>
            <person name="Roswanjaya Y."/>
            <person name="Wardhani T."/>
            <person name="Kalhor M.S."/>
            <person name="Jansen J."/>
            <person name="Van den Hoogen J."/>
            <person name="Gungor B."/>
            <person name="Hartog M."/>
            <person name="Hontelez J."/>
            <person name="Verver J."/>
            <person name="Yang W.-C."/>
            <person name="Schijlen E."/>
            <person name="Repin R."/>
            <person name="Schilthuizen M."/>
            <person name="Schranz E."/>
            <person name="Heidstra R."/>
            <person name="Miyata K."/>
            <person name="Fedorova E."/>
            <person name="Kohlen W."/>
            <person name="Bisseling T."/>
            <person name="Smit S."/>
            <person name="Geurts R."/>
        </authorList>
    </citation>
    <scope>NUCLEOTIDE SEQUENCE [LARGE SCALE GENOMIC DNA]</scope>
    <source>
        <strain evidence="5">cv. RG33-2</strain>
    </source>
</reference>
<feature type="domain" description="Rho-GAP" evidence="3">
    <location>
        <begin position="192"/>
        <end position="370"/>
    </location>
</feature>
<evidence type="ECO:0000256" key="2">
    <source>
        <dbReference type="SAM" id="MobiDB-lite"/>
    </source>
</evidence>
<dbReference type="STRING" id="63057.A0A2P5FIC0"/>
<dbReference type="Pfam" id="PF00786">
    <property type="entry name" value="PBD"/>
    <property type="match status" value="1"/>
</dbReference>
<dbReference type="EMBL" id="JXTC01000031">
    <property type="protein sequence ID" value="PON97551.1"/>
    <property type="molecule type" value="Genomic_DNA"/>
</dbReference>
<dbReference type="SMART" id="SM00324">
    <property type="entry name" value="RhoGAP"/>
    <property type="match status" value="1"/>
</dbReference>
<dbReference type="PANTHER" id="PTHR23177:SF74">
    <property type="entry name" value="RHO GTPASE-ACTIVATING PROTEIN 3"/>
    <property type="match status" value="1"/>
</dbReference>
<dbReference type="FunFam" id="1.10.555.10:FF:000046">
    <property type="entry name" value="Rho GTPase-activating protein 5"/>
    <property type="match status" value="1"/>
</dbReference>
<name>A0A2P5FIC0_TREOI</name>
<dbReference type="SMART" id="SM00285">
    <property type="entry name" value="PBD"/>
    <property type="match status" value="1"/>
</dbReference>
<dbReference type="InterPro" id="IPR000095">
    <property type="entry name" value="CRIB_dom"/>
</dbReference>
<dbReference type="Gene3D" id="3.90.810.10">
    <property type="entry name" value="CRIB domain"/>
    <property type="match status" value="1"/>
</dbReference>
<evidence type="ECO:0000313" key="4">
    <source>
        <dbReference type="EMBL" id="PON97551.1"/>
    </source>
</evidence>
<feature type="region of interest" description="Disordered" evidence="2">
    <location>
        <begin position="369"/>
        <end position="423"/>
    </location>
</feature>
<dbReference type="InterPro" id="IPR044785">
    <property type="entry name" value="RopGAP1-5"/>
</dbReference>
<dbReference type="CDD" id="cd00132">
    <property type="entry name" value="CRIB"/>
    <property type="match status" value="1"/>
</dbReference>
<dbReference type="PROSITE" id="PS50238">
    <property type="entry name" value="RHOGAP"/>
    <property type="match status" value="1"/>
</dbReference>
<dbReference type="Pfam" id="PF00620">
    <property type="entry name" value="RhoGAP"/>
    <property type="match status" value="1"/>
</dbReference>
<keyword evidence="1" id="KW-0343">GTPase activation</keyword>
<accession>A0A2P5FIC0</accession>
<feature type="region of interest" description="Disordered" evidence="2">
    <location>
        <begin position="1"/>
        <end position="110"/>
    </location>
</feature>
<comment type="caution">
    <text evidence="4">The sequence shown here is derived from an EMBL/GenBank/DDBJ whole genome shotgun (WGS) entry which is preliminary data.</text>
</comment>
<dbReference type="InterPro" id="IPR036936">
    <property type="entry name" value="CRIB_dom_sf"/>
</dbReference>